<reference evidence="1 2" key="1">
    <citation type="journal article" date="2018" name="Front. Plant Sci.">
        <title>Red Clover (Trifolium pratense) and Zigzag Clover (T. medium) - A Picture of Genomic Similarities and Differences.</title>
        <authorList>
            <person name="Dluhosova J."/>
            <person name="Istvanek J."/>
            <person name="Nedelnik J."/>
            <person name="Repkova J."/>
        </authorList>
    </citation>
    <scope>NUCLEOTIDE SEQUENCE [LARGE SCALE GENOMIC DNA]</scope>
    <source>
        <strain evidence="2">cv. 10/8</strain>
        <tissue evidence="1">Leaf</tissue>
    </source>
</reference>
<dbReference type="PANTHER" id="PTHR15503">
    <property type="entry name" value="LDOC1 RELATED"/>
    <property type="match status" value="1"/>
</dbReference>
<dbReference type="PANTHER" id="PTHR15503:SF45">
    <property type="entry name" value="RNA-DIRECTED DNA POLYMERASE HOMOLOG"/>
    <property type="match status" value="1"/>
</dbReference>
<feature type="non-terminal residue" evidence="1">
    <location>
        <position position="1"/>
    </location>
</feature>
<name>A0A392T8H0_9FABA</name>
<dbReference type="Gene3D" id="3.10.10.10">
    <property type="entry name" value="HIV Type 1 Reverse Transcriptase, subunit A, domain 1"/>
    <property type="match status" value="1"/>
</dbReference>
<organism evidence="1 2">
    <name type="scientific">Trifolium medium</name>
    <dbReference type="NCBI Taxonomy" id="97028"/>
    <lineage>
        <taxon>Eukaryota</taxon>
        <taxon>Viridiplantae</taxon>
        <taxon>Streptophyta</taxon>
        <taxon>Embryophyta</taxon>
        <taxon>Tracheophyta</taxon>
        <taxon>Spermatophyta</taxon>
        <taxon>Magnoliopsida</taxon>
        <taxon>eudicotyledons</taxon>
        <taxon>Gunneridae</taxon>
        <taxon>Pentapetalae</taxon>
        <taxon>rosids</taxon>
        <taxon>fabids</taxon>
        <taxon>Fabales</taxon>
        <taxon>Fabaceae</taxon>
        <taxon>Papilionoideae</taxon>
        <taxon>50 kb inversion clade</taxon>
        <taxon>NPAAA clade</taxon>
        <taxon>Hologalegina</taxon>
        <taxon>IRL clade</taxon>
        <taxon>Trifolieae</taxon>
        <taxon>Trifolium</taxon>
    </lineage>
</organism>
<dbReference type="EMBL" id="LXQA010517268">
    <property type="protein sequence ID" value="MCI56737.1"/>
    <property type="molecule type" value="Genomic_DNA"/>
</dbReference>
<comment type="caution">
    <text evidence="1">The sequence shown here is derived from an EMBL/GenBank/DDBJ whole genome shotgun (WGS) entry which is preliminary data.</text>
</comment>
<sequence length="93" mass="10554">KLLRRGCQGYLAVINDLQRGEGNLEQVPIACEFSDVFPEELPGLPPDREIEFSMDLVPDTQPISIPPYRMAQAELKELKEQLQDLLDKGFIRA</sequence>
<dbReference type="AlphaFoldDB" id="A0A392T8H0"/>
<feature type="non-terminal residue" evidence="1">
    <location>
        <position position="93"/>
    </location>
</feature>
<dbReference type="SUPFAM" id="SSF56672">
    <property type="entry name" value="DNA/RNA polymerases"/>
    <property type="match status" value="1"/>
</dbReference>
<evidence type="ECO:0000313" key="1">
    <source>
        <dbReference type="EMBL" id="MCI56737.1"/>
    </source>
</evidence>
<keyword evidence="2" id="KW-1185">Reference proteome</keyword>
<evidence type="ECO:0008006" key="3">
    <source>
        <dbReference type="Google" id="ProtNLM"/>
    </source>
</evidence>
<dbReference type="InterPro" id="IPR043502">
    <property type="entry name" value="DNA/RNA_pol_sf"/>
</dbReference>
<dbReference type="Proteomes" id="UP000265520">
    <property type="component" value="Unassembled WGS sequence"/>
</dbReference>
<proteinExistence type="predicted"/>
<evidence type="ECO:0000313" key="2">
    <source>
        <dbReference type="Proteomes" id="UP000265520"/>
    </source>
</evidence>
<protein>
    <recommendedName>
        <fullName evidence="3">Cellular nucleic acid-binding protein</fullName>
    </recommendedName>
</protein>
<dbReference type="InterPro" id="IPR032567">
    <property type="entry name" value="RTL1-rel"/>
</dbReference>
<accession>A0A392T8H0</accession>